<evidence type="ECO:0000313" key="3">
    <source>
        <dbReference type="Proteomes" id="UP000215506"/>
    </source>
</evidence>
<comment type="caution">
    <text evidence="2">The sequence shown here is derived from an EMBL/GenBank/DDBJ whole genome shotgun (WGS) entry which is preliminary data.</text>
</comment>
<proteinExistence type="inferred from homology"/>
<comment type="similarity">
    <text evidence="1">Belongs to the ROK (NagC/XylR) family.</text>
</comment>
<evidence type="ECO:0000313" key="2">
    <source>
        <dbReference type="EMBL" id="OXR41171.1"/>
    </source>
</evidence>
<accession>A0A231GXE2</accession>
<dbReference type="SUPFAM" id="SSF53067">
    <property type="entry name" value="Actin-like ATPase domain"/>
    <property type="match status" value="1"/>
</dbReference>
<gene>
    <name evidence="2" type="primary">nagC_4</name>
    <name evidence="2" type="ORF">B7C42_06767</name>
</gene>
<organism evidence="2 3">
    <name type="scientific">Nocardia cerradoensis</name>
    <dbReference type="NCBI Taxonomy" id="85688"/>
    <lineage>
        <taxon>Bacteria</taxon>
        <taxon>Bacillati</taxon>
        <taxon>Actinomycetota</taxon>
        <taxon>Actinomycetes</taxon>
        <taxon>Mycobacteriales</taxon>
        <taxon>Nocardiaceae</taxon>
        <taxon>Nocardia</taxon>
    </lineage>
</organism>
<dbReference type="RefSeq" id="WP_039777874.1">
    <property type="nucleotide sequence ID" value="NZ_JAAXOR010000002.1"/>
</dbReference>
<dbReference type="PANTHER" id="PTHR18964">
    <property type="entry name" value="ROK (REPRESSOR, ORF, KINASE) FAMILY"/>
    <property type="match status" value="1"/>
</dbReference>
<dbReference type="InterPro" id="IPR000600">
    <property type="entry name" value="ROK"/>
</dbReference>
<name>A0A231GXE2_9NOCA</name>
<sequence>MTVLALQIGADGFAACRVADDVEEDDVRRVPIPAAGTWEVCRDLLVEAAEGQDVTAVGIASPGPIDMSAGVVAPVEIPEWRTGFALTQAVGKLFPAANVQIGLDGVCMSLAERNFGATSDVMDALSVLVSDRIAAGVSVGGFSVVGRTGNAGHFGHVLVPGFDDPCECGGRGCVEAVAGGRSLLRWARARGFGGTTVAELNAAAADGDSVATEGLQRAGTALGRAIASVAPLLDFDLVVLGGTVSKAGPALWKPLNAAVATHARIGFLTGLRVIPSEIDDIGVLAGAGVLGIMAGG</sequence>
<dbReference type="AlphaFoldDB" id="A0A231GXE2"/>
<dbReference type="EMBL" id="NGAF01000022">
    <property type="protein sequence ID" value="OXR41171.1"/>
    <property type="molecule type" value="Genomic_DNA"/>
</dbReference>
<dbReference type="Pfam" id="PF00480">
    <property type="entry name" value="ROK"/>
    <property type="match status" value="1"/>
</dbReference>
<dbReference type="Proteomes" id="UP000215506">
    <property type="component" value="Unassembled WGS sequence"/>
</dbReference>
<protein>
    <submittedName>
        <fullName evidence="2">N-acetylglucosamine repressor</fullName>
    </submittedName>
</protein>
<dbReference type="InterPro" id="IPR043129">
    <property type="entry name" value="ATPase_NBD"/>
</dbReference>
<reference evidence="2 3" key="1">
    <citation type="submission" date="2017-07" db="EMBL/GenBank/DDBJ databases">
        <title>First draft Genome Sequence of Nocardia cerradoensis isolated from human infection.</title>
        <authorList>
            <person name="Carrasco G."/>
        </authorList>
    </citation>
    <scope>NUCLEOTIDE SEQUENCE [LARGE SCALE GENOMIC DNA]</scope>
    <source>
        <strain evidence="2 3">CNM20130759</strain>
    </source>
</reference>
<dbReference type="Gene3D" id="3.30.420.40">
    <property type="match status" value="2"/>
</dbReference>
<evidence type="ECO:0000256" key="1">
    <source>
        <dbReference type="ARBA" id="ARBA00006479"/>
    </source>
</evidence>
<keyword evidence="3" id="KW-1185">Reference proteome</keyword>
<dbReference type="PANTHER" id="PTHR18964:SF169">
    <property type="entry name" value="N-ACETYLMANNOSAMINE KINASE"/>
    <property type="match status" value="1"/>
</dbReference>